<dbReference type="RefSeq" id="WP_184923862.1">
    <property type="nucleotide sequence ID" value="NZ_JACHJR010000001.1"/>
</dbReference>
<gene>
    <name evidence="3" type="ORF">F4556_007246</name>
</gene>
<evidence type="ECO:0000256" key="2">
    <source>
        <dbReference type="SAM" id="Phobius"/>
    </source>
</evidence>
<keyword evidence="2" id="KW-0472">Membrane</keyword>
<reference evidence="3 4" key="1">
    <citation type="submission" date="2020-08" db="EMBL/GenBank/DDBJ databases">
        <title>Sequencing the genomes of 1000 actinobacteria strains.</title>
        <authorList>
            <person name="Klenk H.-P."/>
        </authorList>
    </citation>
    <scope>NUCLEOTIDE SEQUENCE [LARGE SCALE GENOMIC DNA]</scope>
    <source>
        <strain evidence="3 4">DSM 44786</strain>
    </source>
</reference>
<keyword evidence="2" id="KW-1133">Transmembrane helix</keyword>
<evidence type="ECO:0000256" key="1">
    <source>
        <dbReference type="SAM" id="MobiDB-lite"/>
    </source>
</evidence>
<keyword evidence="4" id="KW-1185">Reference proteome</keyword>
<feature type="region of interest" description="Disordered" evidence="1">
    <location>
        <begin position="64"/>
        <end position="87"/>
    </location>
</feature>
<feature type="transmembrane region" description="Helical" evidence="2">
    <location>
        <begin position="7"/>
        <end position="26"/>
    </location>
</feature>
<name>A0A7W7SJP4_9ACTN</name>
<dbReference type="AlphaFoldDB" id="A0A7W7SJP4"/>
<protein>
    <submittedName>
        <fullName evidence="3">Uncharacterized protein</fullName>
    </submittedName>
</protein>
<dbReference type="Proteomes" id="UP000573327">
    <property type="component" value="Unassembled WGS sequence"/>
</dbReference>
<keyword evidence="2" id="KW-0812">Transmembrane</keyword>
<proteinExistence type="predicted"/>
<evidence type="ECO:0000313" key="3">
    <source>
        <dbReference type="EMBL" id="MBB4951711.1"/>
    </source>
</evidence>
<evidence type="ECO:0000313" key="4">
    <source>
        <dbReference type="Proteomes" id="UP000573327"/>
    </source>
</evidence>
<accession>A0A7W7SJP4</accession>
<organism evidence="3 4">
    <name type="scientific">Kitasatospora gansuensis</name>
    <dbReference type="NCBI Taxonomy" id="258050"/>
    <lineage>
        <taxon>Bacteria</taxon>
        <taxon>Bacillati</taxon>
        <taxon>Actinomycetota</taxon>
        <taxon>Actinomycetes</taxon>
        <taxon>Kitasatosporales</taxon>
        <taxon>Streptomycetaceae</taxon>
        <taxon>Kitasatospora</taxon>
    </lineage>
</organism>
<sequence>MDSGDKVRTWVAVAGLAISVLAFLGVTNLKQIGEAISPSAKPTHQAGPALPAFTESVVTPKVQAPAVSETPSASKSPTPDPGCEAANSTIDAYDGLITMDNQEAAAASFNRRASALEADAKTATTAKVRAAINAMAVASRAEADALPTRTQADSDRYKAARERVNRAFDAMEEACKVLS</sequence>
<comment type="caution">
    <text evidence="3">The sequence shown here is derived from an EMBL/GenBank/DDBJ whole genome shotgun (WGS) entry which is preliminary data.</text>
</comment>
<dbReference type="EMBL" id="JACHJR010000001">
    <property type="protein sequence ID" value="MBB4951711.1"/>
    <property type="molecule type" value="Genomic_DNA"/>
</dbReference>